<gene>
    <name evidence="3" type="ORF">RN001_001225</name>
</gene>
<evidence type="ECO:0000256" key="1">
    <source>
        <dbReference type="SAM" id="MobiDB-lite"/>
    </source>
</evidence>
<evidence type="ECO:0000256" key="2">
    <source>
        <dbReference type="SAM" id="Phobius"/>
    </source>
</evidence>
<comment type="caution">
    <text evidence="3">The sequence shown here is derived from an EMBL/GenBank/DDBJ whole genome shotgun (WGS) entry which is preliminary data.</text>
</comment>
<dbReference type="Proteomes" id="UP001353858">
    <property type="component" value="Unassembled WGS sequence"/>
</dbReference>
<reference evidence="4" key="1">
    <citation type="submission" date="2023-01" db="EMBL/GenBank/DDBJ databases">
        <title>Key to firefly adult light organ development and bioluminescence: homeobox transcription factors regulate luciferase expression and transportation to peroxisome.</title>
        <authorList>
            <person name="Fu X."/>
        </authorList>
    </citation>
    <scope>NUCLEOTIDE SEQUENCE [LARGE SCALE GENOMIC DNA]</scope>
</reference>
<dbReference type="EMBL" id="JARPUR010000001">
    <property type="protein sequence ID" value="KAK4884954.1"/>
    <property type="molecule type" value="Genomic_DNA"/>
</dbReference>
<evidence type="ECO:0000313" key="3">
    <source>
        <dbReference type="EMBL" id="KAK4884954.1"/>
    </source>
</evidence>
<evidence type="ECO:0000313" key="4">
    <source>
        <dbReference type="Proteomes" id="UP001353858"/>
    </source>
</evidence>
<feature type="transmembrane region" description="Helical" evidence="2">
    <location>
        <begin position="12"/>
        <end position="31"/>
    </location>
</feature>
<keyword evidence="2" id="KW-0472">Membrane</keyword>
<sequence>MAFNCERFKSNQFRICCETIGIFYLGFIVGFNRRRPGELERITLNDFKSLRSAQSISAATGHAYNEEETELLKRYKRFEIRGKLNRTVPVLVDYEMESCINLIIAKREEIGVKAKNPYVFACLSKDHRHKYLRACELLRSYASLCGATKPLLLRATYLRKQIATECALDDMADNVIHDVANFMGHAIDIHNNIYRMPVDKRDIVRISKILEKVQGNDENNLDEIMDEEEQTPIVASTLSVSSLTSSNMQDEQEVGTVENENSRQEGSPVLTSSDSDSSEVQISKSTKKSRTKGFFRVCGLKKPWKTDEKQAALLHFNTFLKKNKLPSIATLCKELPYIEELKNRSPTSVKSWLQNELVKKQGNFEPLSSIPRNIRRTRWTPALKRILNIVFADHFDAGTLPSLPECLQAMENYKELQGFTAAALKTAVANKQRRRLKEISKPCHQRILFPN</sequence>
<organism evidence="3 4">
    <name type="scientific">Aquatica leii</name>
    <dbReference type="NCBI Taxonomy" id="1421715"/>
    <lineage>
        <taxon>Eukaryota</taxon>
        <taxon>Metazoa</taxon>
        <taxon>Ecdysozoa</taxon>
        <taxon>Arthropoda</taxon>
        <taxon>Hexapoda</taxon>
        <taxon>Insecta</taxon>
        <taxon>Pterygota</taxon>
        <taxon>Neoptera</taxon>
        <taxon>Endopterygota</taxon>
        <taxon>Coleoptera</taxon>
        <taxon>Polyphaga</taxon>
        <taxon>Elateriformia</taxon>
        <taxon>Elateroidea</taxon>
        <taxon>Lampyridae</taxon>
        <taxon>Luciolinae</taxon>
        <taxon>Aquatica</taxon>
    </lineage>
</organism>
<feature type="region of interest" description="Disordered" evidence="1">
    <location>
        <begin position="242"/>
        <end position="285"/>
    </location>
</feature>
<dbReference type="AlphaFoldDB" id="A0AAN7SL37"/>
<dbReference type="PANTHER" id="PTHR33480:SF1">
    <property type="entry name" value="TYR RECOMBINASE DOMAIN-CONTAINING PROTEIN"/>
    <property type="match status" value="1"/>
</dbReference>
<keyword evidence="2" id="KW-0812">Transmembrane</keyword>
<keyword evidence="4" id="KW-1185">Reference proteome</keyword>
<dbReference type="PANTHER" id="PTHR33480">
    <property type="entry name" value="SET DOMAIN-CONTAINING PROTEIN-RELATED"/>
    <property type="match status" value="1"/>
</dbReference>
<name>A0AAN7SL37_9COLE</name>
<protein>
    <submittedName>
        <fullName evidence="3">Uncharacterized protein</fullName>
    </submittedName>
</protein>
<proteinExistence type="predicted"/>
<keyword evidence="2" id="KW-1133">Transmembrane helix</keyword>
<accession>A0AAN7SL37</accession>